<dbReference type="RefSeq" id="WP_259542395.1">
    <property type="nucleotide sequence ID" value="NZ_JANLCJ010000030.1"/>
</dbReference>
<dbReference type="EMBL" id="JANLCJ010000030">
    <property type="protein sequence ID" value="MCS5736447.1"/>
    <property type="molecule type" value="Genomic_DNA"/>
</dbReference>
<keyword evidence="2" id="KW-1185">Reference proteome</keyword>
<name>A0ABT2H951_9MICO</name>
<comment type="caution">
    <text evidence="1">The sequence shown here is derived from an EMBL/GenBank/DDBJ whole genome shotgun (WGS) entry which is preliminary data.</text>
</comment>
<evidence type="ECO:0000313" key="2">
    <source>
        <dbReference type="Proteomes" id="UP001165586"/>
    </source>
</evidence>
<dbReference type="Proteomes" id="UP001165586">
    <property type="component" value="Unassembled WGS sequence"/>
</dbReference>
<protein>
    <submittedName>
        <fullName evidence="1">Uncharacterized protein</fullName>
    </submittedName>
</protein>
<evidence type="ECO:0000313" key="1">
    <source>
        <dbReference type="EMBL" id="MCS5736447.1"/>
    </source>
</evidence>
<proteinExistence type="predicted"/>
<accession>A0ABT2H951</accession>
<organism evidence="1 2">
    <name type="scientific">Herbiconiux daphne</name>
    <dbReference type="NCBI Taxonomy" id="2970914"/>
    <lineage>
        <taxon>Bacteria</taxon>
        <taxon>Bacillati</taxon>
        <taxon>Actinomycetota</taxon>
        <taxon>Actinomycetes</taxon>
        <taxon>Micrococcales</taxon>
        <taxon>Microbacteriaceae</taxon>
        <taxon>Herbiconiux</taxon>
    </lineage>
</organism>
<reference evidence="1" key="1">
    <citation type="submission" date="2022-08" db="EMBL/GenBank/DDBJ databases">
        <authorList>
            <person name="Deng Y."/>
            <person name="Han X.-F."/>
            <person name="Zhang Y.-Q."/>
        </authorList>
    </citation>
    <scope>NUCLEOTIDE SEQUENCE</scope>
    <source>
        <strain evidence="1">CPCC 203386</strain>
    </source>
</reference>
<sequence length="91" mass="10856">MSESERQLIEAKIKLDIVKAFRKRKGDFFHYEDILEIPLLKEYFKIIVCTGDRNIGKSYSLRNISTKHKFVWMRNQRNELEAQVKSHIDIG</sequence>
<gene>
    <name evidence="1" type="ORF">N1032_22180</name>
</gene>